<proteinExistence type="predicted"/>
<keyword evidence="1" id="KW-0812">Transmembrane</keyword>
<sequence>MKIKIGKGFFPIFFSSLSLFSLYLVSRSIVILSVFLIFCFLLVASLFQAFLLRREKCEVNIKDVKAGEKFLVYETPKINIKIDKCKNFKEAIFSSFVKVEEIKKARDKVSISAKLLFNSSGEYDIISGNIFQSSIFDVFRLEKSFERELAIKVLPQTLVWIVRGLRLLGLASSGKTSYFEVTYLREGIALIPNVRSGEYIRNRFFEPGDVPKRIDWKSSMKNLRLIIREYGENPHGSVMLLVDYTCAGLRNCDLLASSILSISQLIYEEGINDIQLYENDSSKVMRFDSPLKLLGYLTGKILEKKIVPVEDMKLHEYVYPLTLQELYEILSRFYKGSLLIDEKGEKLSSSSDTAIFVSNIFHDPSRILDLISRIKRYNAVVITPDSPWKDEVDIEDAYRIFTSYSLAKKKIEKLGVKVISWKGLEK</sequence>
<feature type="transmembrane region" description="Helical" evidence="1">
    <location>
        <begin position="7"/>
        <end position="25"/>
    </location>
</feature>
<evidence type="ECO:0000256" key="1">
    <source>
        <dbReference type="SAM" id="Phobius"/>
    </source>
</evidence>
<organism evidence="3 4">
    <name type="scientific">Fervidicoccus fontis</name>
    <dbReference type="NCBI Taxonomy" id="683846"/>
    <lineage>
        <taxon>Archaea</taxon>
        <taxon>Thermoproteota</taxon>
        <taxon>Thermoprotei</taxon>
        <taxon>Fervidicoccales</taxon>
        <taxon>Fervidicoccaceae</taxon>
        <taxon>Fervidicoccus</taxon>
    </lineage>
</organism>
<reference evidence="2" key="2">
    <citation type="journal article" date="2020" name="mSystems">
        <title>Genome- and Community-Level Interaction Insights into Carbon Utilization and Element Cycling Functions of Hydrothermarchaeota in Hydrothermal Sediment.</title>
        <authorList>
            <person name="Zhou Z."/>
            <person name="Liu Y."/>
            <person name="Xu W."/>
            <person name="Pan J."/>
            <person name="Luo Z.H."/>
            <person name="Li M."/>
        </authorList>
    </citation>
    <scope>NUCLEOTIDE SEQUENCE [LARGE SCALE GENOMIC DNA]</scope>
    <source>
        <strain evidence="2">SpSt-1261</strain>
    </source>
</reference>
<gene>
    <name evidence="3" type="ORF">C0188_02020</name>
    <name evidence="2" type="ORF">ENO39_03990</name>
</gene>
<comment type="caution">
    <text evidence="3">The sequence shown here is derived from an EMBL/GenBank/DDBJ whole genome shotgun (WGS) entry which is preliminary data.</text>
</comment>
<evidence type="ECO:0000313" key="4">
    <source>
        <dbReference type="Proteomes" id="UP000237153"/>
    </source>
</evidence>
<dbReference type="RefSeq" id="WP_272985513.1">
    <property type="nucleotide sequence ID" value="NZ_DSFH01000054.1"/>
</dbReference>
<dbReference type="Proteomes" id="UP000886076">
    <property type="component" value="Unassembled WGS sequence"/>
</dbReference>
<feature type="transmembrane region" description="Helical" evidence="1">
    <location>
        <begin position="31"/>
        <end position="52"/>
    </location>
</feature>
<dbReference type="EMBL" id="PNIM01000007">
    <property type="protein sequence ID" value="PMB75746.1"/>
    <property type="molecule type" value="Genomic_DNA"/>
</dbReference>
<name>A0A2J6N9W7_9CREN</name>
<dbReference type="EMBL" id="DSFH01000054">
    <property type="protein sequence ID" value="HEW64200.1"/>
    <property type="molecule type" value="Genomic_DNA"/>
</dbReference>
<keyword evidence="1" id="KW-1133">Transmembrane helix</keyword>
<dbReference type="AlphaFoldDB" id="A0A2J6N9W7"/>
<reference evidence="3 4" key="1">
    <citation type="submission" date="2018-01" db="EMBL/GenBank/DDBJ databases">
        <title>Metagenomic assembled genomes from two thermal pools in the Uzon Caldera, Kamchatka, Russia.</title>
        <authorList>
            <person name="Wilkins L."/>
            <person name="Ettinger C."/>
        </authorList>
    </citation>
    <scope>NUCLEOTIDE SEQUENCE [LARGE SCALE GENOMIC DNA]</scope>
    <source>
        <strain evidence="3">ZAV-06</strain>
    </source>
</reference>
<protein>
    <submittedName>
        <fullName evidence="2">DUF58 domain-containing protein</fullName>
    </submittedName>
</protein>
<keyword evidence="1" id="KW-0472">Membrane</keyword>
<evidence type="ECO:0000313" key="2">
    <source>
        <dbReference type="EMBL" id="HEW64200.1"/>
    </source>
</evidence>
<dbReference type="Proteomes" id="UP000237153">
    <property type="component" value="Unassembled WGS sequence"/>
</dbReference>
<evidence type="ECO:0000313" key="3">
    <source>
        <dbReference type="EMBL" id="PMB75746.1"/>
    </source>
</evidence>
<accession>A0A2J6N9W7</accession>